<evidence type="ECO:0000313" key="11">
    <source>
        <dbReference type="EMBL" id="OYD16074.1"/>
    </source>
</evidence>
<dbReference type="InterPro" id="IPR022813">
    <property type="entry name" value="SecD/SecF_arch_bac"/>
</dbReference>
<sequence>MINFFGKTNIDFVDFRRKGFMLSLALLIVGIISVIVQGGLNYGLDFTGGSFVEVHFDENIDIGTMRSVISEIGLGDAVIQRVSEVNYNYIIRTQLTGHEGKSIGTVLNRVLSEKFPGKGVRIEREEMVGPVISRALQAKAIWVVLLGMFIILIYVSVRFTYRFGTASVIALFHDVLITVGVLSIVRAEFSSATIAALLTIIGYSINDSIVLSDRVKDNLKGERGRKSFAEIVNSGVNQNLARTVNTSLTTFFVLLALYFLGGRMIKDFTLTLLIGVVIGTYSSIVIVAGLVVDWERRSPIYSHRAKR</sequence>
<comment type="subunit">
    <text evidence="9">Forms a complex with SecD. Part of the essential Sec protein translocation apparatus which comprises SecA, SecYEG and auxiliary proteins SecDF. Other proteins may also be involved.</text>
</comment>
<feature type="transmembrane region" description="Helical" evidence="9">
    <location>
        <begin position="163"/>
        <end position="185"/>
    </location>
</feature>
<comment type="caution">
    <text evidence="11">The sequence shown here is derived from an EMBL/GenBank/DDBJ whole genome shotgun (WGS) entry which is preliminary data.</text>
</comment>
<dbReference type="Proteomes" id="UP000215215">
    <property type="component" value="Unassembled WGS sequence"/>
</dbReference>
<organism evidence="11 12">
    <name type="scientific">candidate division WOR-3 bacterium JGI_Cruoil_03_44_89</name>
    <dbReference type="NCBI Taxonomy" id="1973748"/>
    <lineage>
        <taxon>Bacteria</taxon>
        <taxon>Bacteria division WOR-3</taxon>
    </lineage>
</organism>
<keyword evidence="5 9" id="KW-0653">Protein transport</keyword>
<dbReference type="InterPro" id="IPR022646">
    <property type="entry name" value="SecD/SecF_CS"/>
</dbReference>
<dbReference type="NCBIfam" id="TIGR00966">
    <property type="entry name" value="transloc_SecF"/>
    <property type="match status" value="1"/>
</dbReference>
<dbReference type="EMBL" id="NOZQ01000088">
    <property type="protein sequence ID" value="OYD16074.1"/>
    <property type="molecule type" value="Genomic_DNA"/>
</dbReference>
<gene>
    <name evidence="9 11" type="primary">secF</name>
    <name evidence="11" type="ORF">CH333_04360</name>
</gene>
<feature type="transmembrane region" description="Helical" evidence="9">
    <location>
        <begin position="272"/>
        <end position="292"/>
    </location>
</feature>
<evidence type="ECO:0000313" key="12">
    <source>
        <dbReference type="Proteomes" id="UP000215215"/>
    </source>
</evidence>
<dbReference type="InterPro" id="IPR048634">
    <property type="entry name" value="SecD_SecF_C"/>
</dbReference>
<feature type="transmembrane region" description="Helical" evidence="9">
    <location>
        <begin position="140"/>
        <end position="157"/>
    </location>
</feature>
<feature type="transmembrane region" description="Helical" evidence="9">
    <location>
        <begin position="20"/>
        <end position="40"/>
    </location>
</feature>
<dbReference type="Gene3D" id="1.20.1640.10">
    <property type="entry name" value="Multidrug efflux transporter AcrB transmembrane domain"/>
    <property type="match status" value="1"/>
</dbReference>
<keyword evidence="7 9" id="KW-0811">Translocation</keyword>
<dbReference type="SUPFAM" id="SSF82866">
    <property type="entry name" value="Multidrug efflux transporter AcrB transmembrane domain"/>
    <property type="match status" value="1"/>
</dbReference>
<dbReference type="Pfam" id="PF02355">
    <property type="entry name" value="SecD_SecF_C"/>
    <property type="match status" value="1"/>
</dbReference>
<evidence type="ECO:0000256" key="4">
    <source>
        <dbReference type="ARBA" id="ARBA00022692"/>
    </source>
</evidence>
<accession>A0A235BV39</accession>
<keyword evidence="3 9" id="KW-1003">Cell membrane</keyword>
<protein>
    <recommendedName>
        <fullName evidence="9">Protein-export membrane protein SecF</fullName>
    </recommendedName>
</protein>
<evidence type="ECO:0000256" key="8">
    <source>
        <dbReference type="ARBA" id="ARBA00023136"/>
    </source>
</evidence>
<dbReference type="GO" id="GO:0005886">
    <property type="term" value="C:plasma membrane"/>
    <property type="evidence" value="ECO:0007669"/>
    <property type="project" value="UniProtKB-SubCell"/>
</dbReference>
<dbReference type="PANTHER" id="PTHR30081:SF8">
    <property type="entry name" value="PROTEIN TRANSLOCASE SUBUNIT SECF"/>
    <property type="match status" value="1"/>
</dbReference>
<dbReference type="NCBIfam" id="TIGR00916">
    <property type="entry name" value="2A0604s01"/>
    <property type="match status" value="1"/>
</dbReference>
<name>A0A235BV39_UNCW3</name>
<evidence type="ECO:0000256" key="1">
    <source>
        <dbReference type="ARBA" id="ARBA00004651"/>
    </source>
</evidence>
<dbReference type="InterPro" id="IPR005665">
    <property type="entry name" value="SecF_bac"/>
</dbReference>
<keyword evidence="8 9" id="KW-0472">Membrane</keyword>
<feature type="transmembrane region" description="Helical" evidence="9">
    <location>
        <begin position="240"/>
        <end position="260"/>
    </location>
</feature>
<dbReference type="InterPro" id="IPR055344">
    <property type="entry name" value="SecD_SecF_C_bact"/>
</dbReference>
<comment type="subcellular location">
    <subcellularLocation>
        <location evidence="1 9">Cell membrane</location>
        <topology evidence="1 9">Multi-pass membrane protein</topology>
    </subcellularLocation>
</comment>
<reference evidence="11 12" key="1">
    <citation type="submission" date="2017-07" db="EMBL/GenBank/DDBJ databases">
        <title>Recovery of genomes from metagenomes via a dereplication, aggregation, and scoring strategy.</title>
        <authorList>
            <person name="Sieber C.M."/>
            <person name="Probst A.J."/>
            <person name="Sharrar A."/>
            <person name="Thomas B.C."/>
            <person name="Hess M."/>
            <person name="Tringe S.G."/>
            <person name="Banfield J.F."/>
        </authorList>
    </citation>
    <scope>NUCLEOTIDE SEQUENCE [LARGE SCALE GENOMIC DNA]</scope>
    <source>
        <strain evidence="11">JGI_Cruoil_03_44_89</strain>
    </source>
</reference>
<evidence type="ECO:0000256" key="5">
    <source>
        <dbReference type="ARBA" id="ARBA00022927"/>
    </source>
</evidence>
<evidence type="ECO:0000256" key="2">
    <source>
        <dbReference type="ARBA" id="ARBA00022448"/>
    </source>
</evidence>
<dbReference type="HAMAP" id="MF_01464_B">
    <property type="entry name" value="SecF_B"/>
    <property type="match status" value="1"/>
</dbReference>
<comment type="function">
    <text evidence="9">Part of the Sec protein translocase complex. Interacts with the SecYEG preprotein conducting channel. SecDF uses the proton motive force (PMF) to complete protein translocation after the ATP-dependent function of SecA.</text>
</comment>
<dbReference type="AlphaFoldDB" id="A0A235BV39"/>
<evidence type="ECO:0000256" key="9">
    <source>
        <dbReference type="HAMAP-Rule" id="MF_01464"/>
    </source>
</evidence>
<proteinExistence type="inferred from homology"/>
<dbReference type="PANTHER" id="PTHR30081">
    <property type="entry name" value="PROTEIN-EXPORT MEMBRANE PROTEIN SEC"/>
    <property type="match status" value="1"/>
</dbReference>
<feature type="domain" description="Protein export membrane protein SecD/SecF C-terminal" evidence="10">
    <location>
        <begin position="120"/>
        <end position="296"/>
    </location>
</feature>
<comment type="similarity">
    <text evidence="9">Belongs to the SecD/SecF family. SecF subfamily.</text>
</comment>
<evidence type="ECO:0000256" key="7">
    <source>
        <dbReference type="ARBA" id="ARBA00023010"/>
    </source>
</evidence>
<evidence type="ECO:0000259" key="10">
    <source>
        <dbReference type="Pfam" id="PF02355"/>
    </source>
</evidence>
<keyword evidence="4 9" id="KW-0812">Transmembrane</keyword>
<evidence type="ECO:0000256" key="6">
    <source>
        <dbReference type="ARBA" id="ARBA00022989"/>
    </source>
</evidence>
<dbReference type="InterPro" id="IPR022645">
    <property type="entry name" value="SecD/SecF_bac"/>
</dbReference>
<keyword evidence="2 9" id="KW-0813">Transport</keyword>
<keyword evidence="6 9" id="KW-1133">Transmembrane helix</keyword>
<dbReference type="PRINTS" id="PR01755">
    <property type="entry name" value="SECFTRNLCASE"/>
</dbReference>
<dbReference type="GO" id="GO:0043952">
    <property type="term" value="P:protein transport by the Sec complex"/>
    <property type="evidence" value="ECO:0007669"/>
    <property type="project" value="UniProtKB-UniRule"/>
</dbReference>
<dbReference type="Pfam" id="PF07549">
    <property type="entry name" value="Sec_GG"/>
    <property type="match status" value="1"/>
</dbReference>
<feature type="transmembrane region" description="Helical" evidence="9">
    <location>
        <begin position="192"/>
        <end position="211"/>
    </location>
</feature>
<evidence type="ECO:0000256" key="3">
    <source>
        <dbReference type="ARBA" id="ARBA00022475"/>
    </source>
</evidence>
<dbReference type="GO" id="GO:0015450">
    <property type="term" value="F:protein-transporting ATPase activity"/>
    <property type="evidence" value="ECO:0007669"/>
    <property type="project" value="InterPro"/>
</dbReference>
<dbReference type="GO" id="GO:0065002">
    <property type="term" value="P:intracellular protein transmembrane transport"/>
    <property type="evidence" value="ECO:0007669"/>
    <property type="project" value="UniProtKB-UniRule"/>
</dbReference>
<dbReference type="GO" id="GO:0006605">
    <property type="term" value="P:protein targeting"/>
    <property type="evidence" value="ECO:0007669"/>
    <property type="project" value="UniProtKB-UniRule"/>
</dbReference>